<dbReference type="InterPro" id="IPR040338">
    <property type="entry name" value="At1g67623-like"/>
</dbReference>
<dbReference type="PANTHER" id="PTHR33784">
    <property type="entry name" value="OS05G0482100 PROTEIN"/>
    <property type="match status" value="1"/>
</dbReference>
<dbReference type="AlphaFoldDB" id="A0A8X7P5Y3"/>
<evidence type="ECO:0000313" key="3">
    <source>
        <dbReference type="Proteomes" id="UP000886595"/>
    </source>
</evidence>
<dbReference type="OrthoDB" id="1865546at2759"/>
<proteinExistence type="predicted"/>
<feature type="domain" description="At2g35280-like TPR" evidence="1">
    <location>
        <begin position="48"/>
        <end position="119"/>
    </location>
</feature>
<reference evidence="2 3" key="1">
    <citation type="submission" date="2020-02" db="EMBL/GenBank/DDBJ databases">
        <authorList>
            <person name="Ma Q."/>
            <person name="Huang Y."/>
            <person name="Song X."/>
            <person name="Pei D."/>
        </authorList>
    </citation>
    <scope>NUCLEOTIDE SEQUENCE [LARGE SCALE GENOMIC DNA]</scope>
    <source>
        <strain evidence="2">Sxm20200214</strain>
        <tissue evidence="2">Leaf</tissue>
    </source>
</reference>
<organism evidence="2 3">
    <name type="scientific">Brassica carinata</name>
    <name type="common">Ethiopian mustard</name>
    <name type="synonym">Abyssinian cabbage</name>
    <dbReference type="NCBI Taxonomy" id="52824"/>
    <lineage>
        <taxon>Eukaryota</taxon>
        <taxon>Viridiplantae</taxon>
        <taxon>Streptophyta</taxon>
        <taxon>Embryophyta</taxon>
        <taxon>Tracheophyta</taxon>
        <taxon>Spermatophyta</taxon>
        <taxon>Magnoliopsida</taxon>
        <taxon>eudicotyledons</taxon>
        <taxon>Gunneridae</taxon>
        <taxon>Pentapetalae</taxon>
        <taxon>rosids</taxon>
        <taxon>malvids</taxon>
        <taxon>Brassicales</taxon>
        <taxon>Brassicaceae</taxon>
        <taxon>Brassiceae</taxon>
        <taxon>Brassica</taxon>
    </lineage>
</organism>
<comment type="caution">
    <text evidence="2">The sequence shown here is derived from an EMBL/GenBank/DDBJ whole genome shotgun (WGS) entry which is preliminary data.</text>
</comment>
<gene>
    <name evidence="2" type="ORF">Bca52824_085399</name>
</gene>
<evidence type="ECO:0000259" key="1">
    <source>
        <dbReference type="Pfam" id="PF23310"/>
    </source>
</evidence>
<keyword evidence="3" id="KW-1185">Reference proteome</keyword>
<evidence type="ECO:0000313" key="2">
    <source>
        <dbReference type="EMBL" id="KAG2245771.1"/>
    </source>
</evidence>
<dbReference type="EMBL" id="JAAMPC010000017">
    <property type="protein sequence ID" value="KAG2245771.1"/>
    <property type="molecule type" value="Genomic_DNA"/>
</dbReference>
<dbReference type="PANTHER" id="PTHR33784:SF21">
    <property type="entry name" value="F-BOX DOMAIN-CONTAINING PROTEIN"/>
    <property type="match status" value="1"/>
</dbReference>
<protein>
    <recommendedName>
        <fullName evidence="1">At2g35280-like TPR domain-containing protein</fullName>
    </recommendedName>
</protein>
<accession>A0A8X7P5Y3</accession>
<dbReference type="Proteomes" id="UP000886595">
    <property type="component" value="Unassembled WGS sequence"/>
</dbReference>
<dbReference type="InterPro" id="IPR057136">
    <property type="entry name" value="At2g35280_TPR_dom"/>
</dbReference>
<dbReference type="Pfam" id="PF23310">
    <property type="entry name" value="TPR_27"/>
    <property type="match status" value="1"/>
</dbReference>
<name>A0A8X7P5Y3_BRACI</name>
<sequence>MLKPTSFLDYFNTIITCKSLSLGSENFSVAKDLNLSPLVKQPALANRYNTLVNSCLKANNLDAHFLKGMLEYFQSQNQFLGLHHIRIASKSGHLQGRYVYGVLLSGGATTWVKIINKLTDEQSISVVEDCMAHFHRSLERPLLHMKDIYVSSVLKMWPDLNCHPQEGADNTVCSNCFHFFLLTKFYKMKMGFHDLLD</sequence>